<feature type="repeat" description="WD" evidence="4">
    <location>
        <begin position="244"/>
        <end position="285"/>
    </location>
</feature>
<dbReference type="InterPro" id="IPR019775">
    <property type="entry name" value="WD40_repeat_CS"/>
</dbReference>
<proteinExistence type="predicted"/>
<dbReference type="InParanoid" id="A0A1Y2GPT4"/>
<reference evidence="6 7" key="1">
    <citation type="submission" date="2016-07" db="EMBL/GenBank/DDBJ databases">
        <title>Pervasive Adenine N6-methylation of Active Genes in Fungi.</title>
        <authorList>
            <consortium name="DOE Joint Genome Institute"/>
            <person name="Mondo S.J."/>
            <person name="Dannebaum R.O."/>
            <person name="Kuo R.C."/>
            <person name="Labutti K."/>
            <person name="Haridas S."/>
            <person name="Kuo A."/>
            <person name="Salamov A."/>
            <person name="Ahrendt S.R."/>
            <person name="Lipzen A."/>
            <person name="Sullivan W."/>
            <person name="Andreopoulos W.B."/>
            <person name="Clum A."/>
            <person name="Lindquist E."/>
            <person name="Daum C."/>
            <person name="Ramamoorthy G.K."/>
            <person name="Gryganskyi A."/>
            <person name="Culley D."/>
            <person name="Magnuson J.K."/>
            <person name="James T.Y."/>
            <person name="O'Malley M.A."/>
            <person name="Stajich J.E."/>
            <person name="Spatafora J.W."/>
            <person name="Visel A."/>
            <person name="Grigoriev I.V."/>
        </authorList>
    </citation>
    <scope>NUCLEOTIDE SEQUENCE [LARGE SCALE GENOMIC DNA]</scope>
    <source>
        <strain evidence="6 7">NRRL 3116</strain>
    </source>
</reference>
<evidence type="ECO:0000256" key="3">
    <source>
        <dbReference type="ARBA" id="ARBA00022737"/>
    </source>
</evidence>
<feature type="compositionally biased region" description="Acidic residues" evidence="5">
    <location>
        <begin position="471"/>
        <end position="506"/>
    </location>
</feature>
<dbReference type="Gene3D" id="2.130.10.10">
    <property type="entry name" value="YVTN repeat-like/Quinoprotein amine dehydrogenase"/>
    <property type="match status" value="2"/>
</dbReference>
<dbReference type="PANTHER" id="PTHR44675">
    <property type="entry name" value="PAK1 INTERACTING PROTEIN 1"/>
    <property type="match status" value="1"/>
</dbReference>
<dbReference type="InterPro" id="IPR036322">
    <property type="entry name" value="WD40_repeat_dom_sf"/>
</dbReference>
<keyword evidence="3" id="KW-0677">Repeat</keyword>
<dbReference type="RefSeq" id="XP_021882012.1">
    <property type="nucleotide sequence ID" value="XM_022030032.1"/>
</dbReference>
<dbReference type="GeneID" id="33571875"/>
<comment type="caution">
    <text evidence="6">The sequence shown here is derived from an EMBL/GenBank/DDBJ whole genome shotgun (WGS) entry which is preliminary data.</text>
</comment>
<dbReference type="Proteomes" id="UP000193648">
    <property type="component" value="Unassembled WGS sequence"/>
</dbReference>
<feature type="compositionally biased region" description="Polar residues" evidence="5">
    <location>
        <begin position="16"/>
        <end position="25"/>
    </location>
</feature>
<name>A0A1Y2GPT4_9FUNG</name>
<evidence type="ECO:0000256" key="2">
    <source>
        <dbReference type="ARBA" id="ARBA00022574"/>
    </source>
</evidence>
<keyword evidence="7" id="KW-1185">Reference proteome</keyword>
<dbReference type="FunCoup" id="A0A1Y2GPT4">
    <property type="interactions" value="442"/>
</dbReference>
<evidence type="ECO:0000313" key="7">
    <source>
        <dbReference type="Proteomes" id="UP000193648"/>
    </source>
</evidence>
<organism evidence="6 7">
    <name type="scientific">Lobosporangium transversale</name>
    <dbReference type="NCBI Taxonomy" id="64571"/>
    <lineage>
        <taxon>Eukaryota</taxon>
        <taxon>Fungi</taxon>
        <taxon>Fungi incertae sedis</taxon>
        <taxon>Mucoromycota</taxon>
        <taxon>Mortierellomycotina</taxon>
        <taxon>Mortierellomycetes</taxon>
        <taxon>Mortierellales</taxon>
        <taxon>Mortierellaceae</taxon>
        <taxon>Lobosporangium</taxon>
    </lineage>
</organism>
<feature type="compositionally biased region" description="Basic residues" evidence="5">
    <location>
        <begin position="1"/>
        <end position="12"/>
    </location>
</feature>
<dbReference type="PANTHER" id="PTHR44675:SF1">
    <property type="entry name" value="P21-ACTIVATED PROTEIN KINASE-INTERACTING PROTEIN 1"/>
    <property type="match status" value="1"/>
</dbReference>
<dbReference type="SMART" id="SM00320">
    <property type="entry name" value="WD40"/>
    <property type="match status" value="5"/>
</dbReference>
<dbReference type="STRING" id="64571.A0A1Y2GPT4"/>
<dbReference type="PROSITE" id="PS50294">
    <property type="entry name" value="WD_REPEATS_REGION"/>
    <property type="match status" value="1"/>
</dbReference>
<dbReference type="InterPro" id="IPR020472">
    <property type="entry name" value="WD40_PAC1"/>
</dbReference>
<evidence type="ECO:0000313" key="6">
    <source>
        <dbReference type="EMBL" id="ORZ18217.1"/>
    </source>
</evidence>
<feature type="compositionally biased region" description="Low complexity" evidence="5">
    <location>
        <begin position="40"/>
        <end position="52"/>
    </location>
</feature>
<dbReference type="InterPro" id="IPR015943">
    <property type="entry name" value="WD40/YVTN_repeat-like_dom_sf"/>
</dbReference>
<dbReference type="GO" id="GO:0042254">
    <property type="term" value="P:ribosome biogenesis"/>
    <property type="evidence" value="ECO:0007669"/>
    <property type="project" value="UniProtKB-KW"/>
</dbReference>
<keyword evidence="2 4" id="KW-0853">WD repeat</keyword>
<feature type="region of interest" description="Disordered" evidence="5">
    <location>
        <begin position="465"/>
        <end position="506"/>
    </location>
</feature>
<feature type="compositionally biased region" description="Polar residues" evidence="5">
    <location>
        <begin position="64"/>
        <end position="82"/>
    </location>
</feature>
<dbReference type="PROSITE" id="PS50082">
    <property type="entry name" value="WD_REPEATS_2"/>
    <property type="match status" value="2"/>
</dbReference>
<evidence type="ECO:0000256" key="1">
    <source>
        <dbReference type="ARBA" id="ARBA00022517"/>
    </source>
</evidence>
<dbReference type="EMBL" id="MCFF01000015">
    <property type="protein sequence ID" value="ORZ18217.1"/>
    <property type="molecule type" value="Genomic_DNA"/>
</dbReference>
<protein>
    <submittedName>
        <fullName evidence="6">WD40-repeat-containing domain protein</fullName>
    </submittedName>
</protein>
<dbReference type="InterPro" id="IPR051959">
    <property type="entry name" value="PAK1-Kinase_Regulator"/>
</dbReference>
<gene>
    <name evidence="6" type="ORF">BCR41DRAFT_421486</name>
</gene>
<feature type="region of interest" description="Disordered" evidence="5">
    <location>
        <begin position="1"/>
        <end position="119"/>
    </location>
</feature>
<dbReference type="AlphaFoldDB" id="A0A1Y2GPT4"/>
<dbReference type="InterPro" id="IPR001680">
    <property type="entry name" value="WD40_rpt"/>
</dbReference>
<dbReference type="OrthoDB" id="308449at2759"/>
<dbReference type="Pfam" id="PF00400">
    <property type="entry name" value="WD40"/>
    <property type="match status" value="3"/>
</dbReference>
<evidence type="ECO:0000256" key="5">
    <source>
        <dbReference type="SAM" id="MobiDB-lite"/>
    </source>
</evidence>
<dbReference type="PRINTS" id="PR00320">
    <property type="entry name" value="GPROTEINBRPT"/>
</dbReference>
<keyword evidence="1" id="KW-0690">Ribosome biogenesis</keyword>
<dbReference type="PROSITE" id="PS00678">
    <property type="entry name" value="WD_REPEATS_1"/>
    <property type="match status" value="1"/>
</dbReference>
<dbReference type="SUPFAM" id="SSF50978">
    <property type="entry name" value="WD40 repeat-like"/>
    <property type="match status" value="1"/>
</dbReference>
<dbReference type="CDD" id="cd00200">
    <property type="entry name" value="WD40"/>
    <property type="match status" value="1"/>
</dbReference>
<evidence type="ECO:0000256" key="4">
    <source>
        <dbReference type="PROSITE-ProRule" id="PRU00221"/>
    </source>
</evidence>
<sequence>MDKTKKPLKSALKKTVVSTTATKPNVKTAGVKRKHASAANNNNNNTTTTKNNPKSGHDNKRSKVQTNSNSNKQSTGNTSKAQNGAGKKKNVNTSAFNAKKSAPTPTPVKKPVIKKPKKEEVIPEGATLEDFRIIAGTYENILYGIDAYWNEDMTLRLSPIFIFAAHIGCIKALAIGGHFLASGSTDEKIQLYDLKRRKELGALLQHQGTITTLTFHNKTHMLSGSDDGKICVWRTKDWECLKIMKGHQGSIHSIAIHPTGKIALSVSADRSVRLWNLLLGKQASTTRLQGEGLKVVWSPSGTGYSIMFDQEVGIYDMATAKCVRTIKPPRKTRLNTMIYYKDDYLVVGYEDKMIRVYNTATGDLVKTLVGHASRVKALDLITVPYTPEETSNKEFVGRPETKMMDLLTSVSTDGTILVWNLEDVVSPASTPEESNMKTFIGEHKTDMRVTCLSVQKGIWKNVGVESVGTAGEEEEDEDQIEAAKESEEEEEEEKKDEDEDDSEDDE</sequence>
<feature type="repeat" description="WD" evidence="4">
    <location>
        <begin position="203"/>
        <end position="243"/>
    </location>
</feature>
<accession>A0A1Y2GPT4</accession>